<dbReference type="InterPro" id="IPR009642">
    <property type="entry name" value="DUF1236"/>
</dbReference>
<name>A0ABW5CR80_9HYPH</name>
<evidence type="ECO:0000313" key="3">
    <source>
        <dbReference type="Proteomes" id="UP001597371"/>
    </source>
</evidence>
<evidence type="ECO:0000256" key="1">
    <source>
        <dbReference type="SAM" id="SignalP"/>
    </source>
</evidence>
<gene>
    <name evidence="2" type="ORF">ACFSKQ_15310</name>
</gene>
<reference evidence="3" key="1">
    <citation type="journal article" date="2019" name="Int. J. Syst. Evol. Microbiol.">
        <title>The Global Catalogue of Microorganisms (GCM) 10K type strain sequencing project: providing services to taxonomists for standard genome sequencing and annotation.</title>
        <authorList>
            <consortium name="The Broad Institute Genomics Platform"/>
            <consortium name="The Broad Institute Genome Sequencing Center for Infectious Disease"/>
            <person name="Wu L."/>
            <person name="Ma J."/>
        </authorList>
    </citation>
    <scope>NUCLEOTIDE SEQUENCE [LARGE SCALE GENOMIC DNA]</scope>
    <source>
        <strain evidence="3">ZS-35-S2</strain>
    </source>
</reference>
<feature type="signal peptide" evidence="1">
    <location>
        <begin position="1"/>
        <end position="22"/>
    </location>
</feature>
<dbReference type="RefSeq" id="WP_209737281.1">
    <property type="nucleotide sequence ID" value="NZ_CP072611.1"/>
</dbReference>
<accession>A0ABW5CR80</accession>
<dbReference type="EMBL" id="JBHUIJ010000022">
    <property type="protein sequence ID" value="MFD2238821.1"/>
    <property type="molecule type" value="Genomic_DNA"/>
</dbReference>
<protein>
    <submittedName>
        <fullName evidence="2">DUF1236 domain-containing protein</fullName>
    </submittedName>
</protein>
<proteinExistence type="predicted"/>
<organism evidence="2 3">
    <name type="scientific">Aureimonas populi</name>
    <dbReference type="NCBI Taxonomy" id="1701758"/>
    <lineage>
        <taxon>Bacteria</taxon>
        <taxon>Pseudomonadati</taxon>
        <taxon>Pseudomonadota</taxon>
        <taxon>Alphaproteobacteria</taxon>
        <taxon>Hyphomicrobiales</taxon>
        <taxon>Aurantimonadaceae</taxon>
        <taxon>Aureimonas</taxon>
    </lineage>
</organism>
<evidence type="ECO:0000313" key="2">
    <source>
        <dbReference type="EMBL" id="MFD2238821.1"/>
    </source>
</evidence>
<comment type="caution">
    <text evidence="2">The sequence shown here is derived from an EMBL/GenBank/DDBJ whole genome shotgun (WGS) entry which is preliminary data.</text>
</comment>
<feature type="chain" id="PRO_5047344785" evidence="1">
    <location>
        <begin position="23"/>
        <end position="98"/>
    </location>
</feature>
<keyword evidence="3" id="KW-1185">Reference proteome</keyword>
<dbReference type="Proteomes" id="UP001597371">
    <property type="component" value="Unassembled WGS sequence"/>
</dbReference>
<sequence>MTFGGKFAMGLAAFLLSGAAAAGAQEDRRPVMIYDYAVNHPTEDAQMASSPSIGASVPATVSLATAEDVEEPVYGYFYYQGRPVIVELSTRSIVRIGN</sequence>
<keyword evidence="1" id="KW-0732">Signal</keyword>
<dbReference type="Pfam" id="PF06823">
    <property type="entry name" value="DUF1236"/>
    <property type="match status" value="1"/>
</dbReference>